<evidence type="ECO:0000256" key="9">
    <source>
        <dbReference type="ARBA" id="ARBA00049401"/>
    </source>
</evidence>
<evidence type="ECO:0000313" key="11">
    <source>
        <dbReference type="Proteomes" id="UP000271469"/>
    </source>
</evidence>
<dbReference type="PANTHER" id="PTHR42747:SF3">
    <property type="entry name" value="NITRONATE MONOOXYGENASE-RELATED"/>
    <property type="match status" value="1"/>
</dbReference>
<dbReference type="RefSeq" id="WP_232016735.1">
    <property type="nucleotide sequence ID" value="NZ_CP033972.1"/>
</dbReference>
<proteinExistence type="inferred from homology"/>
<comment type="catalytic activity">
    <reaction evidence="9">
        <text>3 propionate 3-nitronate + 3 O2 + H2O = 3 3-oxopropanoate + 2 nitrate + nitrite + H2O2 + 3 H(+)</text>
        <dbReference type="Rhea" id="RHEA:57332"/>
        <dbReference type="ChEBI" id="CHEBI:15377"/>
        <dbReference type="ChEBI" id="CHEBI:15378"/>
        <dbReference type="ChEBI" id="CHEBI:15379"/>
        <dbReference type="ChEBI" id="CHEBI:16240"/>
        <dbReference type="ChEBI" id="CHEBI:16301"/>
        <dbReference type="ChEBI" id="CHEBI:17632"/>
        <dbReference type="ChEBI" id="CHEBI:33190"/>
        <dbReference type="ChEBI" id="CHEBI:136067"/>
    </reaction>
</comment>
<evidence type="ECO:0000256" key="7">
    <source>
        <dbReference type="ARBA" id="ARBA00023033"/>
    </source>
</evidence>
<accession>A0A3G8JFR8</accession>
<dbReference type="Proteomes" id="UP000271469">
    <property type="component" value="Chromosome"/>
</dbReference>
<protein>
    <recommendedName>
        <fullName evidence="8">Propionate 3-nitronate monooxygenase</fullName>
    </recommendedName>
</protein>
<dbReference type="EMBL" id="CP033972">
    <property type="protein sequence ID" value="AZG44001.1"/>
    <property type="molecule type" value="Genomic_DNA"/>
</dbReference>
<comment type="cofactor">
    <cofactor evidence="1">
        <name>FMN</name>
        <dbReference type="ChEBI" id="CHEBI:58210"/>
    </cofactor>
</comment>
<evidence type="ECO:0000256" key="4">
    <source>
        <dbReference type="ARBA" id="ARBA00022630"/>
    </source>
</evidence>
<organism evidence="10 11">
    <name type="scientific">Gordonia insulae</name>
    <dbReference type="NCBI Taxonomy" id="2420509"/>
    <lineage>
        <taxon>Bacteria</taxon>
        <taxon>Bacillati</taxon>
        <taxon>Actinomycetota</taxon>
        <taxon>Actinomycetes</taxon>
        <taxon>Mycobacteriales</taxon>
        <taxon>Gordoniaceae</taxon>
        <taxon>Gordonia</taxon>
    </lineage>
</organism>
<dbReference type="KEGG" id="gom:D7316_00581"/>
<evidence type="ECO:0000256" key="3">
    <source>
        <dbReference type="ARBA" id="ARBA00022575"/>
    </source>
</evidence>
<dbReference type="Pfam" id="PF03060">
    <property type="entry name" value="NMO"/>
    <property type="match status" value="1"/>
</dbReference>
<keyword evidence="5" id="KW-0288">FMN</keyword>
<sequence length="364" mass="37455">MRDDLGEPMRIGTLEVAAPIVCAPMAGGPTTPSLVAAVGEHGGLGMLAAGYLAPDALADLVAEVETLTTRPYGVNIFLSGQDALADGADAGALRDDVDRYRAVLAVEARRLDVELGAPRYTDERVAEKVDVLAAHRPALVSFTFGDPGAALVERVHRDVGAPVAVTVTSLPEARAAVASGADALVVQGIEAGGHRGIWFDDPGDAAGGPRVPTAELVHSITGAVDVPVIAAGGIGDGAAIAAMMSLGAVGAQLGTAFLCCDEARTSQPHRRALLERSFPDTVITRAFSGRPARSLRNGFAVRHRDGPAAYPQVHHVTKPLRAAATAAGDADTINLWAGTGWRSVTTGPAADLMSRLTAELLDRP</sequence>
<gene>
    <name evidence="10" type="ORF">D7316_00581</name>
</gene>
<dbReference type="Gene3D" id="3.20.20.70">
    <property type="entry name" value="Aldolase class I"/>
    <property type="match status" value="1"/>
</dbReference>
<keyword evidence="11" id="KW-1185">Reference proteome</keyword>
<evidence type="ECO:0000256" key="5">
    <source>
        <dbReference type="ARBA" id="ARBA00022643"/>
    </source>
</evidence>
<evidence type="ECO:0000256" key="1">
    <source>
        <dbReference type="ARBA" id="ARBA00001917"/>
    </source>
</evidence>
<evidence type="ECO:0000256" key="8">
    <source>
        <dbReference type="ARBA" id="ARBA00031155"/>
    </source>
</evidence>
<keyword evidence="6 10" id="KW-0560">Oxidoreductase</keyword>
<evidence type="ECO:0000313" key="10">
    <source>
        <dbReference type="EMBL" id="AZG44001.1"/>
    </source>
</evidence>
<dbReference type="AlphaFoldDB" id="A0A3G8JFR8"/>
<reference evidence="10 11" key="1">
    <citation type="submission" date="2018-11" db="EMBL/GenBank/DDBJ databases">
        <title>Gordonia insulae sp. nov., isolated from an island soil.</title>
        <authorList>
            <person name="Kim Y.S."/>
            <person name="Kim S.B."/>
        </authorList>
    </citation>
    <scope>NUCLEOTIDE SEQUENCE [LARGE SCALE GENOMIC DNA]</scope>
    <source>
        <strain evidence="10 11">MMS17-SY073</strain>
    </source>
</reference>
<evidence type="ECO:0000256" key="2">
    <source>
        <dbReference type="ARBA" id="ARBA00009881"/>
    </source>
</evidence>
<keyword evidence="4" id="KW-0285">Flavoprotein</keyword>
<dbReference type="CDD" id="cd04730">
    <property type="entry name" value="NPD_like"/>
    <property type="match status" value="1"/>
</dbReference>
<dbReference type="PANTHER" id="PTHR42747">
    <property type="entry name" value="NITRONATE MONOOXYGENASE-RELATED"/>
    <property type="match status" value="1"/>
</dbReference>
<dbReference type="GO" id="GO:0018580">
    <property type="term" value="F:nitronate monooxygenase activity"/>
    <property type="evidence" value="ECO:0007669"/>
    <property type="project" value="InterPro"/>
</dbReference>
<evidence type="ECO:0000256" key="6">
    <source>
        <dbReference type="ARBA" id="ARBA00023002"/>
    </source>
</evidence>
<keyword evidence="7 10" id="KW-0503">Monooxygenase</keyword>
<dbReference type="InterPro" id="IPR004136">
    <property type="entry name" value="NMO"/>
</dbReference>
<comment type="similarity">
    <text evidence="2">Belongs to the nitronate monooxygenase family. NMO class I subfamily.</text>
</comment>
<name>A0A3G8JFR8_9ACTN</name>
<keyword evidence="3" id="KW-0216">Detoxification</keyword>
<dbReference type="GO" id="GO:0009636">
    <property type="term" value="P:response to toxic substance"/>
    <property type="evidence" value="ECO:0007669"/>
    <property type="project" value="UniProtKB-KW"/>
</dbReference>
<dbReference type="SUPFAM" id="SSF51412">
    <property type="entry name" value="Inosine monophosphate dehydrogenase (IMPDH)"/>
    <property type="match status" value="1"/>
</dbReference>
<dbReference type="InterPro" id="IPR013785">
    <property type="entry name" value="Aldolase_TIM"/>
</dbReference>